<dbReference type="EMBL" id="MN740621">
    <property type="protein sequence ID" value="QHU36019.1"/>
    <property type="molecule type" value="Genomic_DNA"/>
</dbReference>
<dbReference type="Gene3D" id="3.40.50.300">
    <property type="entry name" value="P-loop containing nucleotide triphosphate hydrolases"/>
    <property type="match status" value="1"/>
</dbReference>
<protein>
    <submittedName>
        <fullName evidence="1">Uncharacterized protein</fullName>
    </submittedName>
</protein>
<proteinExistence type="predicted"/>
<reference evidence="1" key="1">
    <citation type="journal article" date="2020" name="Nature">
        <title>Giant virus diversity and host interactions through global metagenomics.</title>
        <authorList>
            <person name="Schulz F."/>
            <person name="Roux S."/>
            <person name="Paez-Espino D."/>
            <person name="Jungbluth S."/>
            <person name="Walsh D.A."/>
            <person name="Denef V.J."/>
            <person name="McMahon K.D."/>
            <person name="Konstantinidis K.T."/>
            <person name="Eloe-Fadrosh E.A."/>
            <person name="Kyrpides N.C."/>
            <person name="Woyke T."/>
        </authorList>
    </citation>
    <scope>NUCLEOTIDE SEQUENCE</scope>
    <source>
        <strain evidence="1">GVMAG-S-1035085-51</strain>
    </source>
</reference>
<dbReference type="AlphaFoldDB" id="A0A6C0LZ32"/>
<dbReference type="InterPro" id="IPR006758">
    <property type="entry name" value="A32L"/>
</dbReference>
<dbReference type="InterPro" id="IPR027417">
    <property type="entry name" value="P-loop_NTPase"/>
</dbReference>
<dbReference type="Pfam" id="PF04665">
    <property type="entry name" value="Pox_A32"/>
    <property type="match status" value="1"/>
</dbReference>
<evidence type="ECO:0000313" key="1">
    <source>
        <dbReference type="EMBL" id="QHU36019.1"/>
    </source>
</evidence>
<name>A0A6C0LZ32_9ZZZZ</name>
<organism evidence="1">
    <name type="scientific">viral metagenome</name>
    <dbReference type="NCBI Taxonomy" id="1070528"/>
    <lineage>
        <taxon>unclassified sequences</taxon>
        <taxon>metagenomes</taxon>
        <taxon>organismal metagenomes</taxon>
    </lineage>
</organism>
<dbReference type="SUPFAM" id="SSF52540">
    <property type="entry name" value="P-loop containing nucleoside triphosphate hydrolases"/>
    <property type="match status" value="1"/>
</dbReference>
<accession>A0A6C0LZ32</accession>
<sequence length="288" mass="34242">MVEPFGNVLEFEKFDMKNLVYDDEGSYINPRIGIIAKSGSGKSWVIREILYYLYKTRIPCGTCIAPTDKMTKFYNDFMPPIFIHHEYKEDIIPKVLHRQRKMIEKNENRTKKGDKVLDPRCYLVMDDCMSSKHLWLKDPHVLSIFNEGRHFQLTFVLAMQYSLGIQPELRSNFDFIFLLGEDNYSNRKRLYEHYAGIFPTREIFETVFSELTNNYGCMVINNRLRSNDLKKKIFYFRANKTPDFKMGIPKSIKFDKSNFDPLHEKRHNAFDLTSTMFRRRTNIKVKMA</sequence>